<dbReference type="VEuPathDB" id="VectorBase:ASIC014194"/>
<dbReference type="GO" id="GO:0016853">
    <property type="term" value="F:isomerase activity"/>
    <property type="evidence" value="ECO:0007669"/>
    <property type="project" value="UniProtKB-KW"/>
</dbReference>
<accession>A0A084W7J7</accession>
<keyword evidence="2" id="KW-0413">Isomerase</keyword>
<name>A0A084W7J7_ANOSI</name>
<dbReference type="Proteomes" id="UP000030765">
    <property type="component" value="Unassembled WGS sequence"/>
</dbReference>
<dbReference type="EMBL" id="KE525315">
    <property type="protein sequence ID" value="KFB46191.1"/>
    <property type="molecule type" value="Genomic_DNA"/>
</dbReference>
<reference evidence="3" key="2">
    <citation type="submission" date="2020-05" db="UniProtKB">
        <authorList>
            <consortium name="EnsemblMetazoa"/>
        </authorList>
    </citation>
    <scope>IDENTIFICATION</scope>
</reference>
<keyword evidence="4" id="KW-1185">Reference proteome</keyword>
<evidence type="ECO:0000256" key="1">
    <source>
        <dbReference type="SAM" id="MobiDB-lite"/>
    </source>
</evidence>
<organism evidence="2">
    <name type="scientific">Anopheles sinensis</name>
    <name type="common">Mosquito</name>
    <dbReference type="NCBI Taxonomy" id="74873"/>
    <lineage>
        <taxon>Eukaryota</taxon>
        <taxon>Metazoa</taxon>
        <taxon>Ecdysozoa</taxon>
        <taxon>Arthropoda</taxon>
        <taxon>Hexapoda</taxon>
        <taxon>Insecta</taxon>
        <taxon>Pterygota</taxon>
        <taxon>Neoptera</taxon>
        <taxon>Endopterygota</taxon>
        <taxon>Diptera</taxon>
        <taxon>Nematocera</taxon>
        <taxon>Culicoidea</taxon>
        <taxon>Culicidae</taxon>
        <taxon>Anophelinae</taxon>
        <taxon>Anopheles</taxon>
    </lineage>
</organism>
<feature type="region of interest" description="Disordered" evidence="1">
    <location>
        <begin position="28"/>
        <end position="68"/>
    </location>
</feature>
<evidence type="ECO:0000313" key="2">
    <source>
        <dbReference type="EMBL" id="KFB46191.1"/>
    </source>
</evidence>
<reference evidence="2 4" key="1">
    <citation type="journal article" date="2014" name="BMC Genomics">
        <title>Genome sequence of Anopheles sinensis provides insight into genetics basis of mosquito competence for malaria parasites.</title>
        <authorList>
            <person name="Zhou D."/>
            <person name="Zhang D."/>
            <person name="Ding G."/>
            <person name="Shi L."/>
            <person name="Hou Q."/>
            <person name="Ye Y."/>
            <person name="Xu Y."/>
            <person name="Zhou H."/>
            <person name="Xiong C."/>
            <person name="Li S."/>
            <person name="Yu J."/>
            <person name="Hong S."/>
            <person name="Yu X."/>
            <person name="Zou P."/>
            <person name="Chen C."/>
            <person name="Chang X."/>
            <person name="Wang W."/>
            <person name="Lv Y."/>
            <person name="Sun Y."/>
            <person name="Ma L."/>
            <person name="Shen B."/>
            <person name="Zhu C."/>
        </authorList>
    </citation>
    <scope>NUCLEOTIDE SEQUENCE [LARGE SCALE GENOMIC DNA]</scope>
</reference>
<evidence type="ECO:0000313" key="4">
    <source>
        <dbReference type="Proteomes" id="UP000030765"/>
    </source>
</evidence>
<proteinExistence type="predicted"/>
<protein>
    <submittedName>
        <fullName evidence="2 3">DNA topoisomerase like-protein</fullName>
    </submittedName>
</protein>
<sequence length="68" mass="7651">MVRSSGFASFDMDRALRCEKGLALQALYGKDDDDDDPPENLCDGRPHEHLHRLASMHPSDPTTDILRL</sequence>
<evidence type="ECO:0000313" key="3">
    <source>
        <dbReference type="EnsemblMetazoa" id="ASIC014194-PA"/>
    </source>
</evidence>
<dbReference type="EnsemblMetazoa" id="ASIC014194-RA">
    <property type="protein sequence ID" value="ASIC014194-PA"/>
    <property type="gene ID" value="ASIC014194"/>
</dbReference>
<gene>
    <name evidence="2" type="ORF">ZHAS_00014194</name>
</gene>
<dbReference type="EMBL" id="ATLV01021259">
    <property type="status" value="NOT_ANNOTATED_CDS"/>
    <property type="molecule type" value="Genomic_DNA"/>
</dbReference>
<dbReference type="AlphaFoldDB" id="A0A084W7J7"/>